<feature type="signal peptide" evidence="2">
    <location>
        <begin position="1"/>
        <end position="32"/>
    </location>
</feature>
<evidence type="ECO:0000256" key="1">
    <source>
        <dbReference type="SAM" id="MobiDB-lite"/>
    </source>
</evidence>
<reference evidence="3 4" key="1">
    <citation type="submission" date="2018-11" db="EMBL/GenBank/DDBJ databases">
        <title>Genomic Encyclopedia of Type Strains, Phase IV (KMG-IV): sequencing the most valuable type-strain genomes for metagenomic binning, comparative biology and taxonomic classification.</title>
        <authorList>
            <person name="Goeker M."/>
        </authorList>
    </citation>
    <scope>NUCLEOTIDE SEQUENCE [LARGE SCALE GENOMIC DNA]</scope>
    <source>
        <strain evidence="3 4">DSM 101684</strain>
    </source>
</reference>
<accession>A0A3N4UEG1</accession>
<feature type="compositionally biased region" description="Low complexity" evidence="1">
    <location>
        <begin position="38"/>
        <end position="48"/>
    </location>
</feature>
<comment type="caution">
    <text evidence="3">The sequence shown here is derived from an EMBL/GenBank/DDBJ whole genome shotgun (WGS) entry which is preliminary data.</text>
</comment>
<dbReference type="GO" id="GO:0042597">
    <property type="term" value="C:periplasmic space"/>
    <property type="evidence" value="ECO:0007669"/>
    <property type="project" value="InterPro"/>
</dbReference>
<evidence type="ECO:0000256" key="2">
    <source>
        <dbReference type="SAM" id="SignalP"/>
    </source>
</evidence>
<organism evidence="3 4">
    <name type="scientific">Tibeticola sediminis</name>
    <dbReference type="NCBI Taxonomy" id="1917811"/>
    <lineage>
        <taxon>Bacteria</taxon>
        <taxon>Pseudomonadati</taxon>
        <taxon>Pseudomonadota</taxon>
        <taxon>Betaproteobacteria</taxon>
        <taxon>Burkholderiales</taxon>
        <taxon>Comamonadaceae</taxon>
        <taxon>Tibeticola</taxon>
    </lineage>
</organism>
<evidence type="ECO:0000313" key="3">
    <source>
        <dbReference type="EMBL" id="RPE66855.1"/>
    </source>
</evidence>
<sequence length="186" mass="20443">MRTSQLRPFVVTAVLSAAALAASAQMSPPAQGGPGPMAGPQGPHAPMMRMHGTHGGPDATARQAQRAERQARHLAELKTRLQLSPAQEPAWNTFAEAMKPEPPLVADRAALRAEMEKLSTPERIERMQQLRAQAQARMDARLAAIKTFYAQLNPAQQKIFDLESKRWLEHEGRHAHPAEFGPGMKH</sequence>
<feature type="region of interest" description="Disordered" evidence="1">
    <location>
        <begin position="26"/>
        <end position="70"/>
    </location>
</feature>
<gene>
    <name evidence="3" type="ORF">EDC62_1929</name>
</gene>
<name>A0A3N4UEG1_9BURK</name>
<feature type="chain" id="PRO_5018174562" evidence="2">
    <location>
        <begin position="33"/>
        <end position="186"/>
    </location>
</feature>
<protein>
    <submittedName>
        <fullName evidence="3">LTXXQ motif family protein</fullName>
    </submittedName>
</protein>
<keyword evidence="2" id="KW-0732">Signal</keyword>
<dbReference type="RefSeq" id="WP_170159049.1">
    <property type="nucleotide sequence ID" value="NZ_RKQL01000004.1"/>
</dbReference>
<dbReference type="InterPro" id="IPR012899">
    <property type="entry name" value="LTXXQ"/>
</dbReference>
<dbReference type="AlphaFoldDB" id="A0A3N4UEG1"/>
<dbReference type="Pfam" id="PF07813">
    <property type="entry name" value="LTXXQ"/>
    <property type="match status" value="1"/>
</dbReference>
<dbReference type="EMBL" id="RKQL01000004">
    <property type="protein sequence ID" value="RPE66855.1"/>
    <property type="molecule type" value="Genomic_DNA"/>
</dbReference>
<dbReference type="Proteomes" id="UP000272193">
    <property type="component" value="Unassembled WGS sequence"/>
</dbReference>
<keyword evidence="4" id="KW-1185">Reference proteome</keyword>
<proteinExistence type="predicted"/>
<evidence type="ECO:0000313" key="4">
    <source>
        <dbReference type="Proteomes" id="UP000272193"/>
    </source>
</evidence>